<evidence type="ECO:0000313" key="1">
    <source>
        <dbReference type="EMBL" id="AJE04869.1"/>
    </source>
</evidence>
<evidence type="ECO:0000313" key="2">
    <source>
        <dbReference type="Proteomes" id="UP000057609"/>
    </source>
</evidence>
<dbReference type="HOGENOM" id="CLU_020866_3_0_7"/>
<protein>
    <recommendedName>
        <fullName evidence="3">DUF3987 domain-containing protein</fullName>
    </recommendedName>
</protein>
<proteinExistence type="predicted"/>
<dbReference type="Proteomes" id="UP000057609">
    <property type="component" value="Chromosome"/>
</dbReference>
<name>A0A0B5BIA6_9BACT</name>
<reference evidence="1 2" key="1">
    <citation type="journal article" date="2015" name="Genome Announc.">
        <title>Complete Genome of Geobacter pickeringii G13T, a Metal-Reducing Isolate from Sedimentary Kaolin Deposits.</title>
        <authorList>
            <person name="Badalamenti J.P."/>
            <person name="Bond D.R."/>
        </authorList>
    </citation>
    <scope>NUCLEOTIDE SEQUENCE [LARGE SCALE GENOMIC DNA]</scope>
    <source>
        <strain evidence="1 2">G13</strain>
    </source>
</reference>
<dbReference type="InterPro" id="IPR025048">
    <property type="entry name" value="DUF3987"/>
</dbReference>
<sequence>MNDLYRLEGLDRVREIIEGAAPVAAVDLPAGTPKAEEGEEPTPQVDEEAAGGWLEPLHFCTVETPKIGAALLPVWLGDYTKAVADSTQTPPGLSVMFALATVAACLQRRFEVSPYGDDYAEPVSLWTVTALDPGNRKTAVRNAFTGVLSDWERDELHRMGSEIKKIKHRRDVAMKTIDQLKAKAAKQAESAGCGEIFRLIDQTENEMPDELIAPRLWTDDITPERLQALLMEHGERMALLSDEGGIFEVMAGLYSSGRANLNVFLQGHAGAAVRVDRQGRSVTLQRPALTFGLTVQPDVISQLAQGNKARFRGNGTLARFLYCLPKSTIGKRDVTKRAPVPESVRAAYIAGIKGLFAISPKQDEKGRECPRILTLAGDALPAWQAFSQYIEDNQGPNGEFFHFQDWTSKLPGAALRVAGLLHVVEHGAEVSAIGMGTMERALNLCELLIVHARAAFDLMADDESLDDAKAVLAWIKAKGQGEFRKNDVYKENRRFRTGGRLDKALTILTERNMISEPCKRKTSGRPLVLYAVNPELLK</sequence>
<organism evidence="1 2">
    <name type="scientific">Geobacter pickeringii</name>
    <dbReference type="NCBI Taxonomy" id="345632"/>
    <lineage>
        <taxon>Bacteria</taxon>
        <taxon>Pseudomonadati</taxon>
        <taxon>Thermodesulfobacteriota</taxon>
        <taxon>Desulfuromonadia</taxon>
        <taxon>Geobacterales</taxon>
        <taxon>Geobacteraceae</taxon>
        <taxon>Geobacter</taxon>
    </lineage>
</organism>
<accession>A0A0B5BIA6</accession>
<keyword evidence="2" id="KW-1185">Reference proteome</keyword>
<dbReference type="STRING" id="345632.GPICK_08790"/>
<dbReference type="KEGG" id="gpi:GPICK_08790"/>
<dbReference type="EMBL" id="CP009788">
    <property type="protein sequence ID" value="AJE04869.1"/>
    <property type="molecule type" value="Genomic_DNA"/>
</dbReference>
<gene>
    <name evidence="1" type="ORF">GPICK_08790</name>
</gene>
<evidence type="ECO:0008006" key="3">
    <source>
        <dbReference type="Google" id="ProtNLM"/>
    </source>
</evidence>
<dbReference type="AlphaFoldDB" id="A0A0B5BIA6"/>
<dbReference type="Pfam" id="PF13148">
    <property type="entry name" value="DUF3987"/>
    <property type="match status" value="1"/>
</dbReference>